<dbReference type="Proteomes" id="UP000502706">
    <property type="component" value="Chromosome"/>
</dbReference>
<evidence type="ECO:0000313" key="4">
    <source>
        <dbReference type="Proteomes" id="UP000502706"/>
    </source>
</evidence>
<keyword evidence="4" id="KW-1185">Reference proteome</keyword>
<dbReference type="Pfam" id="PF01935">
    <property type="entry name" value="DUF87"/>
    <property type="match status" value="1"/>
</dbReference>
<dbReference type="InterPro" id="IPR002789">
    <property type="entry name" value="HerA_central"/>
</dbReference>
<dbReference type="PANTHER" id="PTHR42957:SF1">
    <property type="entry name" value="HELICASE MJ1565-RELATED"/>
    <property type="match status" value="1"/>
</dbReference>
<dbReference type="EMBL" id="CP045121">
    <property type="protein sequence ID" value="QIN79617.1"/>
    <property type="molecule type" value="Genomic_DNA"/>
</dbReference>
<dbReference type="KEGG" id="rmar:GBA65_15020"/>
<feature type="domain" description="Helicase HerA central" evidence="2">
    <location>
        <begin position="21"/>
        <end position="137"/>
    </location>
</feature>
<protein>
    <submittedName>
        <fullName evidence="3">DUF87 domain-containing protein</fullName>
    </submittedName>
</protein>
<name>A0A6G8PZT6_9ACTN</name>
<proteinExistence type="predicted"/>
<dbReference type="RefSeq" id="WP_166397289.1">
    <property type="nucleotide sequence ID" value="NZ_CP045121.1"/>
</dbReference>
<organism evidence="3 4">
    <name type="scientific">Rubrobacter marinus</name>
    <dbReference type="NCBI Taxonomy" id="2653852"/>
    <lineage>
        <taxon>Bacteria</taxon>
        <taxon>Bacillati</taxon>
        <taxon>Actinomycetota</taxon>
        <taxon>Rubrobacteria</taxon>
        <taxon>Rubrobacterales</taxon>
        <taxon>Rubrobacteraceae</taxon>
        <taxon>Rubrobacter</taxon>
    </lineage>
</organism>
<accession>A0A6G8PZT6</accession>
<feature type="region of interest" description="Disordered" evidence="1">
    <location>
        <begin position="291"/>
        <end position="312"/>
    </location>
</feature>
<reference evidence="3 4" key="1">
    <citation type="submission" date="2019-10" db="EMBL/GenBank/DDBJ databases">
        <title>Rubrobacter sp nov SCSIO 52915 isolated from a deep-sea sediment in the South China Sea.</title>
        <authorList>
            <person name="Chen R.W."/>
        </authorList>
    </citation>
    <scope>NUCLEOTIDE SEQUENCE [LARGE SCALE GENOMIC DNA]</scope>
    <source>
        <strain evidence="3 4">SCSIO 52915</strain>
    </source>
</reference>
<feature type="region of interest" description="Disordered" evidence="1">
    <location>
        <begin position="365"/>
        <end position="396"/>
    </location>
</feature>
<dbReference type="AlphaFoldDB" id="A0A6G8PZT6"/>
<gene>
    <name evidence="3" type="ORF">GBA65_15020</name>
</gene>
<evidence type="ECO:0000256" key="1">
    <source>
        <dbReference type="SAM" id="MobiDB-lite"/>
    </source>
</evidence>
<sequence>MVAGGDPVSPVLRFGREGAEGELAVDVDRLVSSRLLIQAESGGGKSWMIRYLLEETHGRLPHVLFDVEGEFASLRERYPYVLVSATEGEGDLPARPGTAKALCRRLSELGASAILDLFDLDEDDQQRFVRLFLEELLSLPRSMWGPRLVVVDEAERLAPERSASGASAAINSLVKRGRKRGLGAVLAVQRLSDLDKGAAGGLQNKLIGLTTLDTDVRRAGDALGFDRSGRAALQELPPGHFFAFGPAIPAKGVVLVRSGDVSTTHGEGRTVRRSRRPRPEALAEVLQKLAASLPEEEPDDAGAERPASTDAEVERLRRELASAEAAAGYAGDRSRWFEEENGRLRAAMEEARGYADELVARLGVPEKPAGAPERAEPAEDAAPPAPEPESRAEGALPPARRRILKALKDLEDLGVRSLPRNNLAVFAGQGPRSSAFRDHLAALNAAGLITYPSGGVVALTASGRAEAPRDGRAAPRTVGDLHRAWYAHLQDASARIVAALVERHPNSLSREELAHAAGQSDRSSAFRDRLAELRALGLVEYPRPGRAKASVLLFPEGLR</sequence>
<dbReference type="PANTHER" id="PTHR42957">
    <property type="entry name" value="HELICASE MJ1565-RELATED"/>
    <property type="match status" value="1"/>
</dbReference>
<dbReference type="InterPro" id="IPR008571">
    <property type="entry name" value="HerA-like"/>
</dbReference>
<dbReference type="InterPro" id="IPR027417">
    <property type="entry name" value="P-loop_NTPase"/>
</dbReference>
<dbReference type="SUPFAM" id="SSF52540">
    <property type="entry name" value="P-loop containing nucleoside triphosphate hydrolases"/>
    <property type="match status" value="1"/>
</dbReference>
<evidence type="ECO:0000313" key="3">
    <source>
        <dbReference type="EMBL" id="QIN79617.1"/>
    </source>
</evidence>
<dbReference type="Gene3D" id="3.40.50.300">
    <property type="entry name" value="P-loop containing nucleotide triphosphate hydrolases"/>
    <property type="match status" value="1"/>
</dbReference>
<evidence type="ECO:0000259" key="2">
    <source>
        <dbReference type="Pfam" id="PF01935"/>
    </source>
</evidence>